<evidence type="ECO:0000256" key="8">
    <source>
        <dbReference type="ARBA" id="ARBA00022912"/>
    </source>
</evidence>
<evidence type="ECO:0000256" key="2">
    <source>
        <dbReference type="ARBA" id="ARBA00001946"/>
    </source>
</evidence>
<evidence type="ECO:0000313" key="14">
    <source>
        <dbReference type="EMBL" id="KAI5066865.1"/>
    </source>
</evidence>
<evidence type="ECO:0000256" key="9">
    <source>
        <dbReference type="ARBA" id="ARBA00023211"/>
    </source>
</evidence>
<evidence type="ECO:0000256" key="10">
    <source>
        <dbReference type="ARBA" id="ARBA00047761"/>
    </source>
</evidence>
<comment type="catalytic activity">
    <reaction evidence="10">
        <text>O-phospho-L-seryl-[protein] + H2O = L-seryl-[protein] + phosphate</text>
        <dbReference type="Rhea" id="RHEA:20629"/>
        <dbReference type="Rhea" id="RHEA-COMP:9863"/>
        <dbReference type="Rhea" id="RHEA-COMP:11604"/>
        <dbReference type="ChEBI" id="CHEBI:15377"/>
        <dbReference type="ChEBI" id="CHEBI:29999"/>
        <dbReference type="ChEBI" id="CHEBI:43474"/>
        <dbReference type="ChEBI" id="CHEBI:83421"/>
        <dbReference type="EC" id="3.1.3.16"/>
    </reaction>
</comment>
<evidence type="ECO:0000256" key="12">
    <source>
        <dbReference type="SAM" id="MobiDB-lite"/>
    </source>
</evidence>
<dbReference type="GO" id="GO:0046872">
    <property type="term" value="F:metal ion binding"/>
    <property type="evidence" value="ECO:0007669"/>
    <property type="project" value="UniProtKB-KW"/>
</dbReference>
<evidence type="ECO:0000259" key="13">
    <source>
        <dbReference type="PROSITE" id="PS51746"/>
    </source>
</evidence>
<dbReference type="PANTHER" id="PTHR13832">
    <property type="entry name" value="PROTEIN PHOSPHATASE 2C"/>
    <property type="match status" value="1"/>
</dbReference>
<comment type="cofactor">
    <cofactor evidence="2">
        <name>Mg(2+)</name>
        <dbReference type="ChEBI" id="CHEBI:18420"/>
    </cofactor>
</comment>
<evidence type="ECO:0000256" key="11">
    <source>
        <dbReference type="ARBA" id="ARBA00048336"/>
    </source>
</evidence>
<dbReference type="InterPro" id="IPR015655">
    <property type="entry name" value="PP2C"/>
</dbReference>
<dbReference type="InterPro" id="IPR036457">
    <property type="entry name" value="PPM-type-like_dom_sf"/>
</dbReference>
<comment type="similarity">
    <text evidence="3">Belongs to the PP2C family.</text>
</comment>
<dbReference type="PROSITE" id="PS51746">
    <property type="entry name" value="PPM_2"/>
    <property type="match status" value="1"/>
</dbReference>
<comment type="caution">
    <text evidence="14">The sequence shown here is derived from an EMBL/GenBank/DDBJ whole genome shotgun (WGS) entry which is preliminary data.</text>
</comment>
<evidence type="ECO:0000256" key="4">
    <source>
        <dbReference type="ARBA" id="ARBA00013081"/>
    </source>
</evidence>
<protein>
    <recommendedName>
        <fullName evidence="4">protein-serine/threonine phosphatase</fullName>
        <ecNumber evidence="4">3.1.3.16</ecNumber>
    </recommendedName>
</protein>
<sequence>MVADTEITQPVSVIDGAPLKDLPSDTCYKGTDKGIVRGDRWSQSQTGKIHSVPQNGSIVPNSGLPPHYNKVNLYRVDSCSSVSCSGSLVMDAASSEEFDLVVRSGVCFDVGPRRVMEDEHVRIDDLVDYLGSLSMSKGPSSCYGVFDGHGGKDAAQFARDMLLKYIVQDVSFPTSVEEAVYQGFLKTDKAFAEACRADSSLSSGTTAIMVLVLGREVFVANAGDCRAVLCRRGKAVDMSRDHKPCCQQERMRIEALGGYVDDGYLNGLLGVARALGDWHMDGLKGAGCPLSGEPEVKQFLLTPDDEFLIIGCDGLWDVFSSQLAVEFARKRLQQHNDPEQCCRELVAEALRRDSSDNLTVVVVCLQANPPPKLTTKFSVRKSISSQGLQHLQGAIDSIF</sequence>
<dbReference type="EMBL" id="JABFUD020000017">
    <property type="protein sequence ID" value="KAI5066865.1"/>
    <property type="molecule type" value="Genomic_DNA"/>
</dbReference>
<keyword evidence="8" id="KW-0904">Protein phosphatase</keyword>
<keyword evidence="5" id="KW-0479">Metal-binding</keyword>
<dbReference type="GO" id="GO:0005737">
    <property type="term" value="C:cytoplasm"/>
    <property type="evidence" value="ECO:0007669"/>
    <property type="project" value="UniProtKB-ARBA"/>
</dbReference>
<dbReference type="OrthoDB" id="10264738at2759"/>
<evidence type="ECO:0000256" key="5">
    <source>
        <dbReference type="ARBA" id="ARBA00022723"/>
    </source>
</evidence>
<evidence type="ECO:0000256" key="6">
    <source>
        <dbReference type="ARBA" id="ARBA00022801"/>
    </source>
</evidence>
<feature type="region of interest" description="Disordered" evidence="12">
    <location>
        <begin position="42"/>
        <end position="61"/>
    </location>
</feature>
<evidence type="ECO:0000256" key="1">
    <source>
        <dbReference type="ARBA" id="ARBA00001936"/>
    </source>
</evidence>
<evidence type="ECO:0000313" key="15">
    <source>
        <dbReference type="Proteomes" id="UP000886520"/>
    </source>
</evidence>
<feature type="domain" description="PPM-type phosphatase" evidence="13">
    <location>
        <begin position="103"/>
        <end position="365"/>
    </location>
</feature>
<accession>A0A9D4ZAQ5</accession>
<name>A0A9D4ZAQ5_ADICA</name>
<reference evidence="14" key="1">
    <citation type="submission" date="2021-01" db="EMBL/GenBank/DDBJ databases">
        <title>Adiantum capillus-veneris genome.</title>
        <authorList>
            <person name="Fang Y."/>
            <person name="Liao Q."/>
        </authorList>
    </citation>
    <scope>NUCLEOTIDE SEQUENCE</scope>
    <source>
        <strain evidence="14">H3</strain>
        <tissue evidence="14">Leaf</tissue>
    </source>
</reference>
<comment type="cofactor">
    <cofactor evidence="1">
        <name>Mn(2+)</name>
        <dbReference type="ChEBI" id="CHEBI:29035"/>
    </cofactor>
</comment>
<gene>
    <name evidence="14" type="ORF">GOP47_0017393</name>
</gene>
<dbReference type="FunFam" id="3.60.40.10:FF:000004">
    <property type="entry name" value="Probable protein phosphatase 2C 22"/>
    <property type="match status" value="1"/>
</dbReference>
<proteinExistence type="inferred from homology"/>
<comment type="catalytic activity">
    <reaction evidence="11">
        <text>O-phospho-L-threonyl-[protein] + H2O = L-threonyl-[protein] + phosphate</text>
        <dbReference type="Rhea" id="RHEA:47004"/>
        <dbReference type="Rhea" id="RHEA-COMP:11060"/>
        <dbReference type="Rhea" id="RHEA-COMP:11605"/>
        <dbReference type="ChEBI" id="CHEBI:15377"/>
        <dbReference type="ChEBI" id="CHEBI:30013"/>
        <dbReference type="ChEBI" id="CHEBI:43474"/>
        <dbReference type="ChEBI" id="CHEBI:61977"/>
        <dbReference type="EC" id="3.1.3.16"/>
    </reaction>
</comment>
<organism evidence="14 15">
    <name type="scientific">Adiantum capillus-veneris</name>
    <name type="common">Maidenhair fern</name>
    <dbReference type="NCBI Taxonomy" id="13818"/>
    <lineage>
        <taxon>Eukaryota</taxon>
        <taxon>Viridiplantae</taxon>
        <taxon>Streptophyta</taxon>
        <taxon>Embryophyta</taxon>
        <taxon>Tracheophyta</taxon>
        <taxon>Polypodiopsida</taxon>
        <taxon>Polypodiidae</taxon>
        <taxon>Polypodiales</taxon>
        <taxon>Pteridineae</taxon>
        <taxon>Pteridaceae</taxon>
        <taxon>Vittarioideae</taxon>
        <taxon>Adiantum</taxon>
    </lineage>
</organism>
<dbReference type="SMART" id="SM00332">
    <property type="entry name" value="PP2Cc"/>
    <property type="match status" value="1"/>
</dbReference>
<keyword evidence="7" id="KW-0460">Magnesium</keyword>
<feature type="compositionally biased region" description="Polar residues" evidence="12">
    <location>
        <begin position="42"/>
        <end position="60"/>
    </location>
</feature>
<dbReference type="Gene3D" id="3.60.40.10">
    <property type="entry name" value="PPM-type phosphatase domain"/>
    <property type="match status" value="1"/>
</dbReference>
<dbReference type="GO" id="GO:0004722">
    <property type="term" value="F:protein serine/threonine phosphatase activity"/>
    <property type="evidence" value="ECO:0007669"/>
    <property type="project" value="UniProtKB-EC"/>
</dbReference>
<dbReference type="AlphaFoldDB" id="A0A9D4ZAQ5"/>
<keyword evidence="15" id="KW-1185">Reference proteome</keyword>
<dbReference type="EC" id="3.1.3.16" evidence="4"/>
<evidence type="ECO:0000256" key="7">
    <source>
        <dbReference type="ARBA" id="ARBA00022842"/>
    </source>
</evidence>
<dbReference type="Proteomes" id="UP000886520">
    <property type="component" value="Chromosome 17"/>
</dbReference>
<keyword evidence="9" id="KW-0464">Manganese</keyword>
<evidence type="ECO:0000256" key="3">
    <source>
        <dbReference type="ARBA" id="ARBA00006702"/>
    </source>
</evidence>
<dbReference type="CDD" id="cd00143">
    <property type="entry name" value="PP2Cc"/>
    <property type="match status" value="1"/>
</dbReference>
<dbReference type="Pfam" id="PF00481">
    <property type="entry name" value="PP2C"/>
    <property type="match status" value="1"/>
</dbReference>
<keyword evidence="6" id="KW-0378">Hydrolase</keyword>
<dbReference type="PANTHER" id="PTHR13832:SF790">
    <property type="entry name" value="PROTEIN PHOSPHATASE 2C 22-RELATED"/>
    <property type="match status" value="1"/>
</dbReference>
<dbReference type="GO" id="GO:0005634">
    <property type="term" value="C:nucleus"/>
    <property type="evidence" value="ECO:0007669"/>
    <property type="project" value="UniProtKB-ARBA"/>
</dbReference>
<dbReference type="SUPFAM" id="SSF81606">
    <property type="entry name" value="PP2C-like"/>
    <property type="match status" value="1"/>
</dbReference>
<dbReference type="InterPro" id="IPR001932">
    <property type="entry name" value="PPM-type_phosphatase-like_dom"/>
</dbReference>